<feature type="region of interest" description="Disordered" evidence="2">
    <location>
        <begin position="57"/>
        <end position="145"/>
    </location>
</feature>
<dbReference type="GO" id="GO:0005634">
    <property type="term" value="C:nucleus"/>
    <property type="evidence" value="ECO:0007669"/>
    <property type="project" value="TreeGrafter"/>
</dbReference>
<dbReference type="InterPro" id="IPR013272">
    <property type="entry name" value="Vps72/YL1_C"/>
</dbReference>
<accession>A0A2T0FCN8</accession>
<comment type="caution">
    <text evidence="4">The sequence shown here is derived from an EMBL/GenBank/DDBJ whole genome shotgun (WGS) entry which is preliminary data.</text>
</comment>
<dbReference type="GeneID" id="36514142"/>
<feature type="compositionally biased region" description="Basic and acidic residues" evidence="2">
    <location>
        <begin position="113"/>
        <end position="134"/>
    </location>
</feature>
<evidence type="ECO:0000313" key="4">
    <source>
        <dbReference type="EMBL" id="PRT52773.1"/>
    </source>
</evidence>
<comment type="similarity">
    <text evidence="1">Belongs to the VPS72/YL1 family.</text>
</comment>
<dbReference type="Pfam" id="PF05764">
    <property type="entry name" value="YL1"/>
    <property type="match status" value="1"/>
</dbReference>
<reference evidence="4 5" key="1">
    <citation type="submission" date="2017-04" db="EMBL/GenBank/DDBJ databases">
        <title>Genome sequencing of [Candida] sorbophila.</title>
        <authorList>
            <person name="Ahn J.O."/>
        </authorList>
    </citation>
    <scope>NUCLEOTIDE SEQUENCE [LARGE SCALE GENOMIC DNA]</scope>
    <source>
        <strain evidence="4 5">DS02</strain>
    </source>
</reference>
<dbReference type="SMART" id="SM00993">
    <property type="entry name" value="YL1_C"/>
    <property type="match status" value="1"/>
</dbReference>
<dbReference type="EMBL" id="NDIQ01000001">
    <property type="protein sequence ID" value="PRT52773.1"/>
    <property type="molecule type" value="Genomic_DNA"/>
</dbReference>
<feature type="region of interest" description="Disordered" evidence="2">
    <location>
        <begin position="268"/>
        <end position="339"/>
    </location>
</feature>
<feature type="compositionally biased region" description="Acidic residues" evidence="2">
    <location>
        <begin position="96"/>
        <end position="106"/>
    </location>
</feature>
<feature type="compositionally biased region" description="Acidic residues" evidence="2">
    <location>
        <begin position="388"/>
        <end position="401"/>
    </location>
</feature>
<feature type="compositionally biased region" description="Basic and acidic residues" evidence="2">
    <location>
        <begin position="317"/>
        <end position="334"/>
    </location>
</feature>
<dbReference type="OrthoDB" id="49520at2759"/>
<dbReference type="AlphaFoldDB" id="A0A2T0FCN8"/>
<feature type="compositionally biased region" description="Acidic residues" evidence="2">
    <location>
        <begin position="64"/>
        <end position="88"/>
    </location>
</feature>
<evidence type="ECO:0000256" key="1">
    <source>
        <dbReference type="ARBA" id="ARBA00006832"/>
    </source>
</evidence>
<feature type="region of interest" description="Disordered" evidence="2">
    <location>
        <begin position="386"/>
        <end position="415"/>
    </location>
</feature>
<dbReference type="InterPro" id="IPR046757">
    <property type="entry name" value="YL1_N"/>
</dbReference>
<organism evidence="4 5">
    <name type="scientific">Wickerhamiella sorbophila</name>
    <dbReference type="NCBI Taxonomy" id="45607"/>
    <lineage>
        <taxon>Eukaryota</taxon>
        <taxon>Fungi</taxon>
        <taxon>Dikarya</taxon>
        <taxon>Ascomycota</taxon>
        <taxon>Saccharomycotina</taxon>
        <taxon>Dipodascomycetes</taxon>
        <taxon>Dipodascales</taxon>
        <taxon>Trichomonascaceae</taxon>
        <taxon>Wickerhamiella</taxon>
    </lineage>
</organism>
<feature type="compositionally biased region" description="Acidic residues" evidence="2">
    <location>
        <begin position="300"/>
        <end position="316"/>
    </location>
</feature>
<name>A0A2T0FCN8_9ASCO</name>
<dbReference type="Pfam" id="PF08265">
    <property type="entry name" value="YL1_C"/>
    <property type="match status" value="1"/>
</dbReference>
<dbReference type="PANTHER" id="PTHR13275:SF4">
    <property type="entry name" value="VACUOLAR PROTEIN SORTING-ASSOCIATED PROTEIN 72 HOMOLOG"/>
    <property type="match status" value="1"/>
</dbReference>
<dbReference type="STRING" id="45607.A0A2T0FCN8"/>
<evidence type="ECO:0000256" key="2">
    <source>
        <dbReference type="SAM" id="MobiDB-lite"/>
    </source>
</evidence>
<sequence>MDEDDLELNVADSIISTRQKRANAGNRLKTLLQMQEPLDGEDDIFAEVEDDQEFDIETAQTVEETVEGESENGNDDDDDEPEGGDDNFSDSSDSSIENDEEPEDAGEQALAKQQKEALKEKKKAEKRKMFEIKTRNNAPKPAKARKFVAKAESLLDSERRVSKRALAIQNKERVIERLRENERRKAEYVSPVIKKAPKLTQEQRLEEAKITEMKNTASLHHFVEVEEYRKQQQRLMWANRRPKLSKFIRYSSHSLLEYPTIIEVEVKEERPLTPDSEPEKQSESQQVNLESRAESREPESQEPESQEPESQEPESELSERFESEPPEEAPHEEPEPIEATEPETINQAEDGTAEPEANADFEIKEELPDDATLMQRAIEMERIRELEKQEEEEEKEEEEIREVEGPPTISTFNSITMHDFPDSAYNKHTVKGVYFGEQVLRSSAVPPKRICAITGNIARYLDPESGIAYYSPKTFDILNMIRNYEVAWSNELGGVYLGLRGGQRHASGVPEGFD</sequence>
<feature type="compositionally biased region" description="Basic and acidic residues" evidence="2">
    <location>
        <begin position="268"/>
        <end position="282"/>
    </location>
</feature>
<protein>
    <recommendedName>
        <fullName evidence="3">Vps72/YL1 C-terminal domain-containing protein</fullName>
    </recommendedName>
</protein>
<gene>
    <name evidence="4" type="ORF">B9G98_00393</name>
</gene>
<dbReference type="PANTHER" id="PTHR13275">
    <property type="entry name" value="YL-1 PROTEIN TRANSCRIPTION FACTOR-LIKE 1"/>
    <property type="match status" value="1"/>
</dbReference>
<evidence type="ECO:0000313" key="5">
    <source>
        <dbReference type="Proteomes" id="UP000238350"/>
    </source>
</evidence>
<dbReference type="RefSeq" id="XP_024662719.1">
    <property type="nucleotide sequence ID" value="XM_024806951.1"/>
</dbReference>
<keyword evidence="5" id="KW-1185">Reference proteome</keyword>
<feature type="domain" description="Vps72/YL1 C-terminal" evidence="3">
    <location>
        <begin position="449"/>
        <end position="478"/>
    </location>
</feature>
<evidence type="ECO:0000259" key="3">
    <source>
        <dbReference type="SMART" id="SM00993"/>
    </source>
</evidence>
<dbReference type="Proteomes" id="UP000238350">
    <property type="component" value="Unassembled WGS sequence"/>
</dbReference>
<proteinExistence type="inferred from homology"/>